<comment type="caution">
    <text evidence="6">The sequence shown here is derived from an EMBL/GenBank/DDBJ whole genome shotgun (WGS) entry which is preliminary data.</text>
</comment>
<protein>
    <recommendedName>
        <fullName evidence="5">Anaphase-promoting complex subunit 4-like WD40 domain-containing protein</fullName>
    </recommendedName>
</protein>
<evidence type="ECO:0000256" key="2">
    <source>
        <dbReference type="ARBA" id="ARBA00022776"/>
    </source>
</evidence>
<accession>A0A9P1IIP6</accession>
<dbReference type="GO" id="GO:0051301">
    <property type="term" value="P:cell division"/>
    <property type="evidence" value="ECO:0007669"/>
    <property type="project" value="UniProtKB-KW"/>
</dbReference>
<dbReference type="GO" id="GO:0005680">
    <property type="term" value="C:anaphase-promoting complex"/>
    <property type="evidence" value="ECO:0007669"/>
    <property type="project" value="InterPro"/>
</dbReference>
<keyword evidence="4" id="KW-0131">Cell cycle</keyword>
<gene>
    <name evidence="6" type="ORF">CAMP_LOCUS8245</name>
</gene>
<dbReference type="InterPro" id="IPR024789">
    <property type="entry name" value="APC4"/>
</dbReference>
<dbReference type="Gene3D" id="2.130.10.10">
    <property type="entry name" value="YVTN repeat-like/Quinoprotein amine dehydrogenase"/>
    <property type="match status" value="1"/>
</dbReference>
<dbReference type="EMBL" id="CANHGI010000003">
    <property type="protein sequence ID" value="CAI5445608.1"/>
    <property type="molecule type" value="Genomic_DNA"/>
</dbReference>
<keyword evidence="1" id="KW-0132">Cell division</keyword>
<evidence type="ECO:0000259" key="5">
    <source>
        <dbReference type="Pfam" id="PF12894"/>
    </source>
</evidence>
<dbReference type="InterPro" id="IPR024977">
    <property type="entry name" value="Apc4-like_WD40_dom"/>
</dbReference>
<name>A0A9P1IIP6_9PELO</name>
<evidence type="ECO:0000313" key="7">
    <source>
        <dbReference type="Proteomes" id="UP001152747"/>
    </source>
</evidence>
<evidence type="ECO:0000256" key="4">
    <source>
        <dbReference type="ARBA" id="ARBA00023306"/>
    </source>
</evidence>
<feature type="domain" description="Anaphase-promoting complex subunit 4-like WD40" evidence="5">
    <location>
        <begin position="33"/>
        <end position="120"/>
    </location>
</feature>
<sequence>MTVPPSRMKINEENMQFSKKSFRAPYKVHCVAISPVNDLIAIGSRKGDITLKRVSWKQIWKFNITQSSMHLLKKADEIFLDCLEFSPDGEVLAAGTSDGHVSVIDVETGRFKHYARVGETPPLDPTPSDITTPPSIITPSFLRLRWCPYGRHEFIETGMRQFWNEVEREGDYDVKASGKRVEENKATLYDQCMDLVGSKPDVAKEDIAFVYQMLEEDSSELKADEGFEDAIENTFISNRKFRGSYKDTILLAVRDDFIITVLLAGVYPYADIDMKKQCQLLKLEPVFVYDAFYSRNTGGITVAFTSSGERPTFDRSETFGKPITSPNPPSFPNGIPNHTHVINFKLNIKEIHWDLALRFIRLVYGFFLLFISFETCRKNWKTQIEILHNRFNTKIPNLKLGEVLIDMMLSGSTETAGEQFLERGMGMDGLGEINGFIEKHLTQVGRIARGQLVTGVRNLSFQVTEFVMCVNRIYDEERIENHATELLTKKFDDPTINPEAVRFREMNPAVLRLERDAARLELKNQQLQLACSLMIQDLSHLTKWLVMLKPFTRGIRANMLLRSKRMDIKTIMTYITENFVTEPTVRDNLMKTMFNIEELVEKINMNDLMTEFDELKYFEDAKNDAEHLHTIYKDELKSLRPDSLEFNKSEEMMMDSAVDMKGGPQADASRPLPTGHECPIDLDRVGSFFAQELSPKTAKDLPFLSQILLGVDSDKYDKNARGLHAVRTLGYVVF</sequence>
<evidence type="ECO:0000256" key="3">
    <source>
        <dbReference type="ARBA" id="ARBA00022786"/>
    </source>
</evidence>
<dbReference type="AlphaFoldDB" id="A0A9P1IIP6"/>
<dbReference type="GO" id="GO:0070979">
    <property type="term" value="P:protein K11-linked ubiquitination"/>
    <property type="evidence" value="ECO:0007669"/>
    <property type="project" value="TreeGrafter"/>
</dbReference>
<keyword evidence="7" id="KW-1185">Reference proteome</keyword>
<dbReference type="Proteomes" id="UP001152747">
    <property type="component" value="Unassembled WGS sequence"/>
</dbReference>
<dbReference type="InterPro" id="IPR015943">
    <property type="entry name" value="WD40/YVTN_repeat-like_dom_sf"/>
</dbReference>
<keyword evidence="3" id="KW-0833">Ubl conjugation pathway</keyword>
<dbReference type="GO" id="GO:0031145">
    <property type="term" value="P:anaphase-promoting complex-dependent catabolic process"/>
    <property type="evidence" value="ECO:0007669"/>
    <property type="project" value="InterPro"/>
</dbReference>
<evidence type="ECO:0000313" key="6">
    <source>
        <dbReference type="EMBL" id="CAI5445608.1"/>
    </source>
</evidence>
<dbReference type="Pfam" id="PF12894">
    <property type="entry name" value="ANAPC4_WD40"/>
    <property type="match status" value="1"/>
</dbReference>
<dbReference type="InterPro" id="IPR036322">
    <property type="entry name" value="WD40_repeat_dom_sf"/>
</dbReference>
<dbReference type="GO" id="GO:0034399">
    <property type="term" value="C:nuclear periphery"/>
    <property type="evidence" value="ECO:0007669"/>
    <property type="project" value="TreeGrafter"/>
</dbReference>
<reference evidence="6" key="1">
    <citation type="submission" date="2022-11" db="EMBL/GenBank/DDBJ databases">
        <authorList>
            <person name="Kikuchi T."/>
        </authorList>
    </citation>
    <scope>NUCLEOTIDE SEQUENCE</scope>
    <source>
        <strain evidence="6">PS1010</strain>
    </source>
</reference>
<dbReference type="PANTHER" id="PTHR13260">
    <property type="entry name" value="ANAPHASE PROMOTING COMPLEX SUBUNIT 4 APC4"/>
    <property type="match status" value="1"/>
</dbReference>
<evidence type="ECO:0000256" key="1">
    <source>
        <dbReference type="ARBA" id="ARBA00022618"/>
    </source>
</evidence>
<dbReference type="OrthoDB" id="47802at2759"/>
<organism evidence="6 7">
    <name type="scientific">Caenorhabditis angaria</name>
    <dbReference type="NCBI Taxonomy" id="860376"/>
    <lineage>
        <taxon>Eukaryota</taxon>
        <taxon>Metazoa</taxon>
        <taxon>Ecdysozoa</taxon>
        <taxon>Nematoda</taxon>
        <taxon>Chromadorea</taxon>
        <taxon>Rhabditida</taxon>
        <taxon>Rhabditina</taxon>
        <taxon>Rhabditomorpha</taxon>
        <taxon>Rhabditoidea</taxon>
        <taxon>Rhabditidae</taxon>
        <taxon>Peloderinae</taxon>
        <taxon>Caenorhabditis</taxon>
    </lineage>
</organism>
<dbReference type="PANTHER" id="PTHR13260:SF0">
    <property type="entry name" value="ANAPHASE-PROMOTING COMPLEX SUBUNIT 4"/>
    <property type="match status" value="1"/>
</dbReference>
<dbReference type="SUPFAM" id="SSF50978">
    <property type="entry name" value="WD40 repeat-like"/>
    <property type="match status" value="1"/>
</dbReference>
<keyword evidence="2" id="KW-0498">Mitosis</keyword>
<proteinExistence type="predicted"/>